<protein>
    <recommendedName>
        <fullName evidence="5">Tryptophan-associated transmembrane protein (Trp_oprn_chp)</fullName>
    </recommendedName>
</protein>
<accession>A0A1H9HK43</accession>
<feature type="transmembrane region" description="Helical" evidence="2">
    <location>
        <begin position="132"/>
        <end position="155"/>
    </location>
</feature>
<feature type="region of interest" description="Disordered" evidence="1">
    <location>
        <begin position="179"/>
        <end position="200"/>
    </location>
</feature>
<name>A0A1H9HK43_9PSEU</name>
<dbReference type="EMBL" id="FOFV01000003">
    <property type="protein sequence ID" value="SEQ62711.1"/>
    <property type="molecule type" value="Genomic_DNA"/>
</dbReference>
<evidence type="ECO:0000313" key="4">
    <source>
        <dbReference type="Proteomes" id="UP000199503"/>
    </source>
</evidence>
<keyword evidence="4" id="KW-1185">Reference proteome</keyword>
<reference evidence="4" key="1">
    <citation type="submission" date="2016-10" db="EMBL/GenBank/DDBJ databases">
        <authorList>
            <person name="Varghese N."/>
            <person name="Submissions S."/>
        </authorList>
    </citation>
    <scope>NUCLEOTIDE SEQUENCE [LARGE SCALE GENOMIC DNA]</scope>
    <source>
        <strain evidence="4">DSM 44437</strain>
    </source>
</reference>
<sequence>MTDRRRIAGILLVLGAVLAVVASFQPTFSSVYKDFGPGLTITTTLWTTSSEPSATVRHQPAFYAAGWPVVIAALVVAAAVVLLLRDRTAFIGRPLAAGAAGLLSGVVLLYVGQVYSLTRVVADEPPAPRQQLVYHGGMYLLVAAAIIGLAGAVLAQQRHPEPVGPAVADEDGVVVHQLDADEDTPPFGIALPQDEQRETR</sequence>
<evidence type="ECO:0008006" key="5">
    <source>
        <dbReference type="Google" id="ProtNLM"/>
    </source>
</evidence>
<dbReference type="Proteomes" id="UP000199503">
    <property type="component" value="Unassembled WGS sequence"/>
</dbReference>
<proteinExistence type="predicted"/>
<evidence type="ECO:0000256" key="1">
    <source>
        <dbReference type="SAM" id="MobiDB-lite"/>
    </source>
</evidence>
<evidence type="ECO:0000256" key="2">
    <source>
        <dbReference type="SAM" id="Phobius"/>
    </source>
</evidence>
<gene>
    <name evidence="3" type="ORF">SAMN04488000_103573</name>
</gene>
<dbReference type="STRING" id="65499.SAMN04488000_103573"/>
<organism evidence="3 4">
    <name type="scientific">Lentzea albida</name>
    <dbReference type="NCBI Taxonomy" id="65499"/>
    <lineage>
        <taxon>Bacteria</taxon>
        <taxon>Bacillati</taxon>
        <taxon>Actinomycetota</taxon>
        <taxon>Actinomycetes</taxon>
        <taxon>Pseudonocardiales</taxon>
        <taxon>Pseudonocardiaceae</taxon>
        <taxon>Lentzea</taxon>
    </lineage>
</organism>
<dbReference type="AlphaFoldDB" id="A0A1H9HK43"/>
<dbReference type="RefSeq" id="WP_089914132.1">
    <property type="nucleotide sequence ID" value="NZ_FOFV01000003.1"/>
</dbReference>
<keyword evidence="2" id="KW-0812">Transmembrane</keyword>
<evidence type="ECO:0000313" key="3">
    <source>
        <dbReference type="EMBL" id="SEQ62711.1"/>
    </source>
</evidence>
<keyword evidence="2" id="KW-1133">Transmembrane helix</keyword>
<feature type="transmembrane region" description="Helical" evidence="2">
    <location>
        <begin position="95"/>
        <end position="112"/>
    </location>
</feature>
<keyword evidence="2" id="KW-0472">Membrane</keyword>
<feature type="transmembrane region" description="Helical" evidence="2">
    <location>
        <begin position="61"/>
        <end position="83"/>
    </location>
</feature>